<protein>
    <submittedName>
        <fullName evidence="3">Alternative ribosome rescue aminoacyl-tRNA hydrolase ArfB</fullName>
    </submittedName>
</protein>
<organism evidence="3 4">
    <name type="scientific">Sphingobacterium kyonggiense</name>
    <dbReference type="NCBI Taxonomy" id="714075"/>
    <lineage>
        <taxon>Bacteria</taxon>
        <taxon>Pseudomonadati</taxon>
        <taxon>Bacteroidota</taxon>
        <taxon>Sphingobacteriia</taxon>
        <taxon>Sphingobacteriales</taxon>
        <taxon>Sphingobacteriaceae</taxon>
        <taxon>Sphingobacterium</taxon>
    </lineage>
</organism>
<comment type="caution">
    <text evidence="3">The sequence shown here is derived from an EMBL/GenBank/DDBJ whole genome shotgun (WGS) entry which is preliminary data.</text>
</comment>
<dbReference type="Proteomes" id="UP001500101">
    <property type="component" value="Unassembled WGS sequence"/>
</dbReference>
<evidence type="ECO:0000256" key="1">
    <source>
        <dbReference type="ARBA" id="ARBA00010835"/>
    </source>
</evidence>
<dbReference type="Pfam" id="PF00472">
    <property type="entry name" value="RF-1"/>
    <property type="match status" value="1"/>
</dbReference>
<dbReference type="InterPro" id="IPR045853">
    <property type="entry name" value="Pep_chain_release_fac_I_sf"/>
</dbReference>
<evidence type="ECO:0000313" key="3">
    <source>
        <dbReference type="EMBL" id="GAA4132963.1"/>
    </source>
</evidence>
<gene>
    <name evidence="3" type="primary">arfB</name>
    <name evidence="3" type="ORF">GCM10022216_04580</name>
</gene>
<dbReference type="PROSITE" id="PS00745">
    <property type="entry name" value="RF_PROK_I"/>
    <property type="match status" value="1"/>
</dbReference>
<dbReference type="PANTHER" id="PTHR47814:SF1">
    <property type="entry name" value="PEPTIDYL-TRNA HYDROLASE ARFB"/>
    <property type="match status" value="1"/>
</dbReference>
<keyword evidence="4" id="KW-1185">Reference proteome</keyword>
<evidence type="ECO:0000259" key="2">
    <source>
        <dbReference type="PROSITE" id="PS00745"/>
    </source>
</evidence>
<dbReference type="EMBL" id="BAAAZI010000004">
    <property type="protein sequence ID" value="GAA4132963.1"/>
    <property type="molecule type" value="Genomic_DNA"/>
</dbReference>
<dbReference type="SUPFAM" id="SSF75620">
    <property type="entry name" value="Release factor"/>
    <property type="match status" value="1"/>
</dbReference>
<dbReference type="Gene3D" id="3.30.160.20">
    <property type="match status" value="1"/>
</dbReference>
<sequence length="142" mass="16747">MLILLQMNYNSEDLMTELSFKTARSGGKGGQHVNKVSSKVLLIWDLQNSNVFDEEEKALLKDRLFNRLTKHDMLQLESSEDRSQLRNKEIVIERFLNLINESLIPDKPRIPTKIPKRIVLERLDRKKKLASKKSDRQWKYKP</sequence>
<keyword evidence="3" id="KW-0378">Hydrolase</keyword>
<feature type="domain" description="Prokaryotic-type class I peptide chain release factors" evidence="2">
    <location>
        <begin position="24"/>
        <end position="40"/>
    </location>
</feature>
<accession>A0ABP7YA97</accession>
<evidence type="ECO:0000313" key="4">
    <source>
        <dbReference type="Proteomes" id="UP001500101"/>
    </source>
</evidence>
<comment type="similarity">
    <text evidence="1">Belongs to the prokaryotic/mitochondrial release factor family.</text>
</comment>
<reference evidence="4" key="1">
    <citation type="journal article" date="2019" name="Int. J. Syst. Evol. Microbiol.">
        <title>The Global Catalogue of Microorganisms (GCM) 10K type strain sequencing project: providing services to taxonomists for standard genome sequencing and annotation.</title>
        <authorList>
            <consortium name="The Broad Institute Genomics Platform"/>
            <consortium name="The Broad Institute Genome Sequencing Center for Infectious Disease"/>
            <person name="Wu L."/>
            <person name="Ma J."/>
        </authorList>
    </citation>
    <scope>NUCLEOTIDE SEQUENCE [LARGE SCALE GENOMIC DNA]</scope>
    <source>
        <strain evidence="4">JCM 16704</strain>
    </source>
</reference>
<dbReference type="InterPro" id="IPR000352">
    <property type="entry name" value="Pep_chain_release_fac_I"/>
</dbReference>
<dbReference type="PANTHER" id="PTHR47814">
    <property type="entry name" value="PEPTIDYL-TRNA HYDROLASE ARFB"/>
    <property type="match status" value="1"/>
</dbReference>
<proteinExistence type="inferred from homology"/>
<name>A0ABP7YA97_9SPHI</name>
<dbReference type="GO" id="GO:0016787">
    <property type="term" value="F:hydrolase activity"/>
    <property type="evidence" value="ECO:0007669"/>
    <property type="project" value="UniProtKB-KW"/>
</dbReference>